<dbReference type="EMBL" id="JACHJG010000006">
    <property type="protein sequence ID" value="MBB4887406.1"/>
    <property type="molecule type" value="Genomic_DNA"/>
</dbReference>
<evidence type="ECO:0000256" key="1">
    <source>
        <dbReference type="SAM" id="SignalP"/>
    </source>
</evidence>
<dbReference type="AlphaFoldDB" id="A0A7W7PE28"/>
<dbReference type="RefSeq" id="WP_184734423.1">
    <property type="nucleotide sequence ID" value="NZ_BMRW01000002.1"/>
</dbReference>
<accession>A0A7W7PE28</accession>
<dbReference type="Gene3D" id="2.60.20.10">
    <property type="entry name" value="Crystallins"/>
    <property type="match status" value="1"/>
</dbReference>
<evidence type="ECO:0000313" key="2">
    <source>
        <dbReference type="EMBL" id="MBB4887406.1"/>
    </source>
</evidence>
<feature type="signal peptide" evidence="1">
    <location>
        <begin position="1"/>
        <end position="26"/>
    </location>
</feature>
<dbReference type="Proteomes" id="UP000556436">
    <property type="component" value="Unassembled WGS sequence"/>
</dbReference>
<gene>
    <name evidence="2" type="ORF">FHS38_003460</name>
</gene>
<protein>
    <submittedName>
        <fullName evidence="2">Uncharacterized protein</fullName>
    </submittedName>
</protein>
<feature type="chain" id="PRO_5039064202" evidence="1">
    <location>
        <begin position="27"/>
        <end position="186"/>
    </location>
</feature>
<organism evidence="2 3">
    <name type="scientific">Streptomyces netropsis</name>
    <name type="common">Streptoverticillium netropsis</name>
    <dbReference type="NCBI Taxonomy" id="55404"/>
    <lineage>
        <taxon>Bacteria</taxon>
        <taxon>Bacillati</taxon>
        <taxon>Actinomycetota</taxon>
        <taxon>Actinomycetes</taxon>
        <taxon>Kitasatosporales</taxon>
        <taxon>Streptomycetaceae</taxon>
        <taxon>Streptomyces</taxon>
    </lineage>
</organism>
<dbReference type="InterPro" id="IPR011024">
    <property type="entry name" value="G_crystallin-like"/>
</dbReference>
<keyword evidence="1" id="KW-0732">Signal</keyword>
<proteinExistence type="predicted"/>
<sequence length="186" mass="19837">MSSRLTRIAIAAGAGLLVLASGSATAQAQTKPASEAETCLVNVDTNTTRCFGTFREAVAASTEGRITDAPLSGKDAARDRKLVDRLRVSSAASGKPSTELAILYEHWNFGGKSIILNGNACQSGNGRDYVGEFTDWADTFSSVVPVACWIELWADPHQTGTHQEYRDSTPYVGDAMNDRASSYALL</sequence>
<evidence type="ECO:0000313" key="3">
    <source>
        <dbReference type="Proteomes" id="UP000556436"/>
    </source>
</evidence>
<comment type="caution">
    <text evidence="2">The sequence shown here is derived from an EMBL/GenBank/DDBJ whole genome shotgun (WGS) entry which is preliminary data.</text>
</comment>
<keyword evidence="3" id="KW-1185">Reference proteome</keyword>
<dbReference type="SUPFAM" id="SSF49695">
    <property type="entry name" value="gamma-Crystallin-like"/>
    <property type="match status" value="1"/>
</dbReference>
<reference evidence="2 3" key="1">
    <citation type="submission" date="2020-08" db="EMBL/GenBank/DDBJ databases">
        <title>Genomic Encyclopedia of Type Strains, Phase III (KMG-III): the genomes of soil and plant-associated and newly described type strains.</title>
        <authorList>
            <person name="Whitman W."/>
        </authorList>
    </citation>
    <scope>NUCLEOTIDE SEQUENCE [LARGE SCALE GENOMIC DNA]</scope>
    <source>
        <strain evidence="2 3">CECT 3265</strain>
    </source>
</reference>
<name>A0A7W7PE28_STRNE</name>